<dbReference type="EMBL" id="DSRD01000432">
    <property type="protein sequence ID" value="HGW93961.1"/>
    <property type="molecule type" value="Genomic_DNA"/>
</dbReference>
<dbReference type="Pfam" id="PF04402">
    <property type="entry name" value="SIMPL"/>
    <property type="match status" value="1"/>
</dbReference>
<dbReference type="PROSITE" id="PS51257">
    <property type="entry name" value="PROKAR_LIPOPROTEIN"/>
    <property type="match status" value="1"/>
</dbReference>
<name>A0A832H4B4_9CYAN</name>
<gene>
    <name evidence="1" type="ORF">ENR47_06730</name>
</gene>
<evidence type="ECO:0000313" key="1">
    <source>
        <dbReference type="EMBL" id="HGW93961.1"/>
    </source>
</evidence>
<dbReference type="Gene3D" id="3.30.110.170">
    <property type="entry name" value="Protein of unknown function (DUF541), domain 1"/>
    <property type="match status" value="1"/>
</dbReference>
<organism evidence="1">
    <name type="scientific">Oscillatoriales cyanobacterium SpSt-402</name>
    <dbReference type="NCBI Taxonomy" id="2282168"/>
    <lineage>
        <taxon>Bacteria</taxon>
        <taxon>Bacillati</taxon>
        <taxon>Cyanobacteriota</taxon>
        <taxon>Cyanophyceae</taxon>
        <taxon>Oscillatoriophycideae</taxon>
        <taxon>Oscillatoriales</taxon>
    </lineage>
</organism>
<sequence>MKIRQPCLNSQYVFFIAALLFGCLDFGFSNLAIAQETLLRTLVVTGRGTEDVATTTAQIQLGVEVQGKTPQTVQSEVIQRSNAVVRLLRSRGVKKLITTAVSLNPTYQNNKGTQTLTGYTAGTMVSFQVESAKAGAIVSAAVDAGASRISEVSFIADENAISQARKTALREATDDAQMQADVVLKALGIGSREVVSVRVDGAYISNPEIVRLNMNQSFAGRDTLANALEVRTSALETQQFATTTKLVGESIFEVASGNQSVNAAVTLQIRY</sequence>
<protein>
    <submittedName>
        <fullName evidence="1">DUF541 domain-containing protein</fullName>
    </submittedName>
</protein>
<dbReference type="AlphaFoldDB" id="A0A832H4B4"/>
<proteinExistence type="predicted"/>
<accession>A0A832H4B4</accession>
<dbReference type="PANTHER" id="PTHR34387:SF1">
    <property type="entry name" value="PERIPLASMIC IMMUNOGENIC PROTEIN"/>
    <property type="match status" value="1"/>
</dbReference>
<reference evidence="1" key="1">
    <citation type="journal article" date="2020" name="mSystems">
        <title>Genome- and Community-Level Interaction Insights into Carbon Utilization and Element Cycling Functions of Hydrothermarchaeota in Hydrothermal Sediment.</title>
        <authorList>
            <person name="Zhou Z."/>
            <person name="Liu Y."/>
            <person name="Xu W."/>
            <person name="Pan J."/>
            <person name="Luo Z.H."/>
            <person name="Li M."/>
        </authorList>
    </citation>
    <scope>NUCLEOTIDE SEQUENCE [LARGE SCALE GENOMIC DNA]</scope>
    <source>
        <strain evidence="1">SpSt-402</strain>
    </source>
</reference>
<comment type="caution">
    <text evidence="1">The sequence shown here is derived from an EMBL/GenBank/DDBJ whole genome shotgun (WGS) entry which is preliminary data.</text>
</comment>
<dbReference type="GO" id="GO:0006974">
    <property type="term" value="P:DNA damage response"/>
    <property type="evidence" value="ECO:0007669"/>
    <property type="project" value="TreeGrafter"/>
</dbReference>
<dbReference type="InterPro" id="IPR052022">
    <property type="entry name" value="26kDa_periplasmic_antigen"/>
</dbReference>
<dbReference type="InterPro" id="IPR007497">
    <property type="entry name" value="SIMPL/DUF541"/>
</dbReference>
<dbReference type="PANTHER" id="PTHR34387">
    <property type="entry name" value="SLR1258 PROTEIN"/>
    <property type="match status" value="1"/>
</dbReference>
<dbReference type="Gene3D" id="3.30.70.2970">
    <property type="entry name" value="Protein of unknown function (DUF541), domain 2"/>
    <property type="match status" value="1"/>
</dbReference>